<dbReference type="AlphaFoldDB" id="A0A4Y2LX55"/>
<sequence>MLTPSQGIYKWHLPSDHFSKSAGGTQSHLSRIYDGNPMAKPRKMSSGSGAGKKFPPSGTHRTVSNLPSHCLSDTFSFSDGEKCLNHIQTSSRRSGEKFLPPTPKVPLGNVSGRNGGTLAGTEDIGEISERNQTYFGNVDEGNRIFYI</sequence>
<feature type="region of interest" description="Disordered" evidence="1">
    <location>
        <begin position="20"/>
        <end position="65"/>
    </location>
</feature>
<evidence type="ECO:0000313" key="3">
    <source>
        <dbReference type="Proteomes" id="UP000499080"/>
    </source>
</evidence>
<gene>
    <name evidence="2" type="ORF">AVEN_137461_1</name>
</gene>
<reference evidence="2 3" key="1">
    <citation type="journal article" date="2019" name="Sci. Rep.">
        <title>Orb-weaving spider Araneus ventricosus genome elucidates the spidroin gene catalogue.</title>
        <authorList>
            <person name="Kono N."/>
            <person name="Nakamura H."/>
            <person name="Ohtoshi R."/>
            <person name="Moran D.A.P."/>
            <person name="Shinohara A."/>
            <person name="Yoshida Y."/>
            <person name="Fujiwara M."/>
            <person name="Mori M."/>
            <person name="Tomita M."/>
            <person name="Arakawa K."/>
        </authorList>
    </citation>
    <scope>NUCLEOTIDE SEQUENCE [LARGE SCALE GENOMIC DNA]</scope>
</reference>
<feature type="region of interest" description="Disordered" evidence="1">
    <location>
        <begin position="88"/>
        <end position="116"/>
    </location>
</feature>
<dbReference type="EMBL" id="BGPR01006407">
    <property type="protein sequence ID" value="GBN18720.1"/>
    <property type="molecule type" value="Genomic_DNA"/>
</dbReference>
<dbReference type="Proteomes" id="UP000499080">
    <property type="component" value="Unassembled WGS sequence"/>
</dbReference>
<name>A0A4Y2LX55_ARAVE</name>
<organism evidence="2 3">
    <name type="scientific">Araneus ventricosus</name>
    <name type="common">Orbweaver spider</name>
    <name type="synonym">Epeira ventricosa</name>
    <dbReference type="NCBI Taxonomy" id="182803"/>
    <lineage>
        <taxon>Eukaryota</taxon>
        <taxon>Metazoa</taxon>
        <taxon>Ecdysozoa</taxon>
        <taxon>Arthropoda</taxon>
        <taxon>Chelicerata</taxon>
        <taxon>Arachnida</taxon>
        <taxon>Araneae</taxon>
        <taxon>Araneomorphae</taxon>
        <taxon>Entelegynae</taxon>
        <taxon>Araneoidea</taxon>
        <taxon>Araneidae</taxon>
        <taxon>Araneus</taxon>
    </lineage>
</organism>
<accession>A0A4Y2LX55</accession>
<comment type="caution">
    <text evidence="2">The sequence shown here is derived from an EMBL/GenBank/DDBJ whole genome shotgun (WGS) entry which is preliminary data.</text>
</comment>
<protein>
    <submittedName>
        <fullName evidence="2">Uncharacterized protein</fullName>
    </submittedName>
</protein>
<evidence type="ECO:0000256" key="1">
    <source>
        <dbReference type="SAM" id="MobiDB-lite"/>
    </source>
</evidence>
<evidence type="ECO:0000313" key="2">
    <source>
        <dbReference type="EMBL" id="GBN18720.1"/>
    </source>
</evidence>
<keyword evidence="3" id="KW-1185">Reference proteome</keyword>
<proteinExistence type="predicted"/>